<dbReference type="InterPro" id="IPR002496">
    <property type="entry name" value="PRib_AMP_CycHydrolase_dom"/>
</dbReference>
<evidence type="ECO:0000256" key="6">
    <source>
        <dbReference type="ARBA" id="ARBA00007731"/>
    </source>
</evidence>
<dbReference type="Pfam" id="PF01502">
    <property type="entry name" value="PRA-CH"/>
    <property type="match status" value="1"/>
</dbReference>
<evidence type="ECO:0000256" key="2">
    <source>
        <dbReference type="ARBA" id="ARBA00001460"/>
    </source>
</evidence>
<dbReference type="GO" id="GO:0005737">
    <property type="term" value="C:cytoplasm"/>
    <property type="evidence" value="ECO:0007669"/>
    <property type="project" value="UniProtKB-SubCell"/>
</dbReference>
<dbReference type="NCBIfam" id="NF000768">
    <property type="entry name" value="PRK00051.1"/>
    <property type="match status" value="1"/>
</dbReference>
<comment type="pathway">
    <text evidence="5 15">Amino-acid biosynthesis; L-histidine biosynthesis; L-histidine from 5-phospho-alpha-D-ribose 1-diphosphate: step 2/9.</text>
</comment>
<comment type="similarity">
    <text evidence="6 15">In the C-terminal section; belongs to the PRA-PH family.</text>
</comment>
<dbReference type="OrthoDB" id="9795769at2"/>
<evidence type="ECO:0000313" key="18">
    <source>
        <dbReference type="Proteomes" id="UP000201728"/>
    </source>
</evidence>
<evidence type="ECO:0000256" key="7">
    <source>
        <dbReference type="ARBA" id="ARBA00008299"/>
    </source>
</evidence>
<evidence type="ECO:0000256" key="13">
    <source>
        <dbReference type="ARBA" id="ARBA00023102"/>
    </source>
</evidence>
<keyword evidence="10 15" id="KW-0547">Nucleotide-binding</keyword>
<accession>A0A222P2R8</accession>
<dbReference type="AlphaFoldDB" id="A0A222P2R8"/>
<dbReference type="EMBL" id="CP016397">
    <property type="protein sequence ID" value="ASQ46132.1"/>
    <property type="molecule type" value="Genomic_DNA"/>
</dbReference>
<dbReference type="SUPFAM" id="SSF141734">
    <property type="entry name" value="HisI-like"/>
    <property type="match status" value="1"/>
</dbReference>
<dbReference type="GO" id="GO:0005524">
    <property type="term" value="F:ATP binding"/>
    <property type="evidence" value="ECO:0007669"/>
    <property type="project" value="UniProtKB-KW"/>
</dbReference>
<protein>
    <recommendedName>
        <fullName evidence="15">Histidine biosynthesis bifunctional protein HisIE</fullName>
    </recommendedName>
    <domain>
        <recommendedName>
            <fullName evidence="15">Phosphoribosyl-AMP cyclohydrolase</fullName>
            <shortName evidence="15">PRA-CH</shortName>
            <ecNumber evidence="15">3.5.4.19</ecNumber>
        </recommendedName>
    </domain>
    <domain>
        <recommendedName>
            <fullName evidence="15">Phosphoribosyl-ATP pyrophosphatase</fullName>
            <shortName evidence="15">PRA-PH</shortName>
            <ecNumber evidence="15">3.6.1.31</ecNumber>
        </recommendedName>
    </domain>
</protein>
<keyword evidence="9 15" id="KW-0028">Amino-acid biosynthesis</keyword>
<dbReference type="EC" id="3.6.1.31" evidence="15"/>
<evidence type="ECO:0000256" key="10">
    <source>
        <dbReference type="ARBA" id="ARBA00022741"/>
    </source>
</evidence>
<name>A0A222P2R8_9GAMM</name>
<dbReference type="Pfam" id="PF01503">
    <property type="entry name" value="PRA-PH"/>
    <property type="match status" value="1"/>
</dbReference>
<feature type="region of interest" description="Phosphoribosyl-AMP cyclohydrolase" evidence="15">
    <location>
        <begin position="1"/>
        <end position="110"/>
    </location>
</feature>
<evidence type="ECO:0000256" key="4">
    <source>
        <dbReference type="ARBA" id="ARBA00005169"/>
    </source>
</evidence>
<keyword evidence="13 15" id="KW-0368">Histidine biosynthesis</keyword>
<dbReference type="KEGG" id="lcd:clem_07895"/>
<dbReference type="SUPFAM" id="SSF101386">
    <property type="entry name" value="all-alpha NTP pyrophosphatases"/>
    <property type="match status" value="1"/>
</dbReference>
<comment type="catalytic activity">
    <reaction evidence="2 15">
        <text>1-(5-phospho-beta-D-ribosyl)-ATP + H2O = 1-(5-phospho-beta-D-ribosyl)-5'-AMP + diphosphate + H(+)</text>
        <dbReference type="Rhea" id="RHEA:22828"/>
        <dbReference type="ChEBI" id="CHEBI:15377"/>
        <dbReference type="ChEBI" id="CHEBI:15378"/>
        <dbReference type="ChEBI" id="CHEBI:33019"/>
        <dbReference type="ChEBI" id="CHEBI:59457"/>
        <dbReference type="ChEBI" id="CHEBI:73183"/>
        <dbReference type="EC" id="3.6.1.31"/>
    </reaction>
</comment>
<dbReference type="InterPro" id="IPR008179">
    <property type="entry name" value="HisE"/>
</dbReference>
<keyword evidence="12 15" id="KW-0067">ATP-binding</keyword>
<dbReference type="UniPathway" id="UPA00031">
    <property type="reaction ID" value="UER00007"/>
</dbReference>
<dbReference type="CDD" id="cd11534">
    <property type="entry name" value="NTP-PPase_HisIE_like"/>
    <property type="match status" value="1"/>
</dbReference>
<evidence type="ECO:0000256" key="15">
    <source>
        <dbReference type="HAMAP-Rule" id="MF_01019"/>
    </source>
</evidence>
<dbReference type="InterPro" id="IPR021130">
    <property type="entry name" value="PRib-ATP_PPHydrolase-like"/>
</dbReference>
<dbReference type="EC" id="3.5.4.19" evidence="15"/>
<dbReference type="Proteomes" id="UP000201728">
    <property type="component" value="Chromosome"/>
</dbReference>
<evidence type="ECO:0000256" key="3">
    <source>
        <dbReference type="ARBA" id="ARBA00004496"/>
    </source>
</evidence>
<dbReference type="RefSeq" id="WP_094091116.1">
    <property type="nucleotide sequence ID" value="NZ_CP016397.1"/>
</dbReference>
<organism evidence="17 18">
    <name type="scientific">Legionella clemsonensis</name>
    <dbReference type="NCBI Taxonomy" id="1867846"/>
    <lineage>
        <taxon>Bacteria</taxon>
        <taxon>Pseudomonadati</taxon>
        <taxon>Pseudomonadota</taxon>
        <taxon>Gammaproteobacteria</taxon>
        <taxon>Legionellales</taxon>
        <taxon>Legionellaceae</taxon>
        <taxon>Legionella</taxon>
    </lineage>
</organism>
<evidence type="ECO:0000256" key="14">
    <source>
        <dbReference type="ARBA" id="ARBA00023268"/>
    </source>
</evidence>
<gene>
    <name evidence="17" type="primary">hisE</name>
    <name evidence="15" type="synonym">hisI</name>
    <name evidence="15" type="synonym">hisIE</name>
    <name evidence="17" type="ORF">clem_07895</name>
</gene>
<feature type="region of interest" description="Phosphoribosyl-ATP pyrophosphohydrolase" evidence="15">
    <location>
        <begin position="111"/>
        <end position="206"/>
    </location>
</feature>
<evidence type="ECO:0000256" key="5">
    <source>
        <dbReference type="ARBA" id="ARBA00005204"/>
    </source>
</evidence>
<evidence type="ECO:0000256" key="8">
    <source>
        <dbReference type="ARBA" id="ARBA00022490"/>
    </source>
</evidence>
<evidence type="ECO:0000256" key="11">
    <source>
        <dbReference type="ARBA" id="ARBA00022801"/>
    </source>
</evidence>
<dbReference type="FunFam" id="3.10.20.810:FF:000001">
    <property type="entry name" value="Histidine biosynthesis bifunctional protein HisIE"/>
    <property type="match status" value="1"/>
</dbReference>
<dbReference type="InterPro" id="IPR023019">
    <property type="entry name" value="His_synth_HisIE"/>
</dbReference>
<dbReference type="HAMAP" id="MF_01020">
    <property type="entry name" value="HisE"/>
    <property type="match status" value="1"/>
</dbReference>
<evidence type="ECO:0000256" key="1">
    <source>
        <dbReference type="ARBA" id="ARBA00000024"/>
    </source>
</evidence>
<dbReference type="Gene3D" id="1.10.287.1080">
    <property type="entry name" value="MazG-like"/>
    <property type="match status" value="1"/>
</dbReference>
<dbReference type="HAMAP" id="MF_01019">
    <property type="entry name" value="HisIE"/>
    <property type="match status" value="1"/>
</dbReference>
<dbReference type="Gene3D" id="3.10.20.810">
    <property type="entry name" value="Phosphoribosyl-AMP cyclohydrolase"/>
    <property type="match status" value="1"/>
</dbReference>
<comment type="catalytic activity">
    <reaction evidence="1 15">
        <text>1-(5-phospho-beta-D-ribosyl)-5'-AMP + H2O = 1-(5-phospho-beta-D-ribosyl)-5-[(5-phospho-beta-D-ribosylamino)methylideneamino]imidazole-4-carboxamide</text>
        <dbReference type="Rhea" id="RHEA:20049"/>
        <dbReference type="ChEBI" id="CHEBI:15377"/>
        <dbReference type="ChEBI" id="CHEBI:58435"/>
        <dbReference type="ChEBI" id="CHEBI:59457"/>
        <dbReference type="EC" id="3.5.4.19"/>
    </reaction>
</comment>
<comment type="pathway">
    <text evidence="4 15">Amino-acid biosynthesis; L-histidine biosynthesis; L-histidine from 5-phospho-alpha-D-ribose 1-diphosphate: step 3/9.</text>
</comment>
<dbReference type="NCBIfam" id="TIGR03188">
    <property type="entry name" value="histidine_hisI"/>
    <property type="match status" value="1"/>
</dbReference>
<reference evidence="18" key="1">
    <citation type="submission" date="2016-07" db="EMBL/GenBank/DDBJ databases">
        <authorList>
            <person name="Florea S."/>
            <person name="Webb J.S."/>
            <person name="Jaromczyk J."/>
            <person name="Schardl C.L."/>
        </authorList>
    </citation>
    <scope>NUCLEOTIDE SEQUENCE [LARGE SCALE GENOMIC DNA]</scope>
    <source>
        <strain evidence="18">CDC-D5610</strain>
    </source>
</reference>
<dbReference type="InterPro" id="IPR038019">
    <property type="entry name" value="PRib_AMP_CycHydrolase_sf"/>
</dbReference>
<evidence type="ECO:0000256" key="9">
    <source>
        <dbReference type="ARBA" id="ARBA00022605"/>
    </source>
</evidence>
<feature type="domain" description="Phosphoribosyl-AMP cyclohydrolase" evidence="16">
    <location>
        <begin position="28"/>
        <end position="101"/>
    </location>
</feature>
<keyword evidence="11 15" id="KW-0378">Hydrolase</keyword>
<comment type="similarity">
    <text evidence="7 15">In the N-terminal section; belongs to the PRA-CH family.</text>
</comment>
<evidence type="ECO:0000259" key="16">
    <source>
        <dbReference type="Pfam" id="PF01502"/>
    </source>
</evidence>
<comment type="subcellular location">
    <subcellularLocation>
        <location evidence="3 15">Cytoplasm</location>
    </subcellularLocation>
</comment>
<sequence length="206" mass="22946">MKSNLNWKKMNGLIPAIIQDNSTGNVLMLGYMNEGALSITMETKELTFFSRSKQRLWRKGETSGNTMKVESITTDCDGDSLLIQVQPAGPVCHLGYTSCFQPAFESKFSFLHRLIELITQRANTNNTTSYTTQLLTTGISRCAQKVGEEAVETVIAAIQQDKGELINEASDLFFHLLVLLQACKLSFYDILACLHKRSTAPDARIE</sequence>
<evidence type="ECO:0000256" key="12">
    <source>
        <dbReference type="ARBA" id="ARBA00022840"/>
    </source>
</evidence>
<proteinExistence type="inferred from homology"/>
<keyword evidence="8 15" id="KW-0963">Cytoplasm</keyword>
<dbReference type="PANTHER" id="PTHR42945">
    <property type="entry name" value="HISTIDINE BIOSYNTHESIS BIFUNCTIONAL PROTEIN"/>
    <property type="match status" value="1"/>
</dbReference>
<keyword evidence="14 15" id="KW-0511">Multifunctional enzyme</keyword>
<dbReference type="GO" id="GO:0004635">
    <property type="term" value="F:phosphoribosyl-AMP cyclohydrolase activity"/>
    <property type="evidence" value="ECO:0007669"/>
    <property type="project" value="UniProtKB-UniRule"/>
</dbReference>
<dbReference type="GO" id="GO:0004636">
    <property type="term" value="F:phosphoribosyl-ATP diphosphatase activity"/>
    <property type="evidence" value="ECO:0007669"/>
    <property type="project" value="UniProtKB-UniRule"/>
</dbReference>
<dbReference type="PANTHER" id="PTHR42945:SF9">
    <property type="entry name" value="HISTIDINE BIOSYNTHESIS BIFUNCTIONAL PROTEIN HISIE"/>
    <property type="match status" value="1"/>
</dbReference>
<evidence type="ECO:0000313" key="17">
    <source>
        <dbReference type="EMBL" id="ASQ46132.1"/>
    </source>
</evidence>
<dbReference type="NCBIfam" id="NF002747">
    <property type="entry name" value="PRK02759.1"/>
    <property type="match status" value="1"/>
</dbReference>
<keyword evidence="18" id="KW-1185">Reference proteome</keyword>
<dbReference type="GO" id="GO:0000105">
    <property type="term" value="P:L-histidine biosynthetic process"/>
    <property type="evidence" value="ECO:0007669"/>
    <property type="project" value="UniProtKB-UniRule"/>
</dbReference>